<comment type="caution">
    <text evidence="4">The sequence shown here is derived from an EMBL/GenBank/DDBJ whole genome shotgun (WGS) entry which is preliminary data.</text>
</comment>
<dbReference type="PROSITE" id="PS51025">
    <property type="entry name" value="PWI"/>
    <property type="match status" value="1"/>
</dbReference>
<keyword evidence="5" id="KW-1185">Reference proteome</keyword>
<dbReference type="InterPro" id="IPR036483">
    <property type="entry name" value="PWI_dom_sf"/>
</dbReference>
<evidence type="ECO:0000313" key="5">
    <source>
        <dbReference type="Proteomes" id="UP000245699"/>
    </source>
</evidence>
<dbReference type="GO" id="GO:0003723">
    <property type="term" value="F:RNA binding"/>
    <property type="evidence" value="ECO:0007669"/>
    <property type="project" value="TreeGrafter"/>
</dbReference>
<proteinExistence type="predicted"/>
<dbReference type="STRING" id="61424.A0A2T9YJ51"/>
<dbReference type="Gene3D" id="1.20.1390.10">
    <property type="entry name" value="PWI domain"/>
    <property type="match status" value="1"/>
</dbReference>
<dbReference type="InterPro" id="IPR052225">
    <property type="entry name" value="Ser/Arg_repetitive_matrix"/>
</dbReference>
<dbReference type="PANTHER" id="PTHR23148:SF0">
    <property type="entry name" value="SERINE_ARGININE REPETITIVE MATRIX PROTEIN 1"/>
    <property type="match status" value="1"/>
</dbReference>
<reference evidence="4 5" key="1">
    <citation type="journal article" date="2018" name="MBio">
        <title>Comparative Genomics Reveals the Core Gene Toolbox for the Fungus-Insect Symbiosis.</title>
        <authorList>
            <person name="Wang Y."/>
            <person name="Stata M."/>
            <person name="Wang W."/>
            <person name="Stajich J.E."/>
            <person name="White M.M."/>
            <person name="Moncalvo J.M."/>
        </authorList>
    </citation>
    <scope>NUCLEOTIDE SEQUENCE [LARGE SCALE GENOMIC DNA]</scope>
    <source>
        <strain evidence="4 5">AUS-77-4</strain>
    </source>
</reference>
<dbReference type="PANTHER" id="PTHR23148">
    <property type="entry name" value="SERINE/ARGININE REGULATED NUCLEAR MATRIX PROTEIN"/>
    <property type="match status" value="1"/>
</dbReference>
<dbReference type="EMBL" id="MBFT01000372">
    <property type="protein sequence ID" value="PVU92353.1"/>
    <property type="molecule type" value="Genomic_DNA"/>
</dbReference>
<protein>
    <recommendedName>
        <fullName evidence="3">PWI domain-containing protein</fullName>
    </recommendedName>
</protein>
<feature type="domain" description="PWI" evidence="3">
    <location>
        <begin position="27"/>
        <end position="132"/>
    </location>
</feature>
<dbReference type="GO" id="GO:0005681">
    <property type="term" value="C:spliceosomal complex"/>
    <property type="evidence" value="ECO:0007669"/>
    <property type="project" value="TreeGrafter"/>
</dbReference>
<evidence type="ECO:0000256" key="2">
    <source>
        <dbReference type="SAM" id="MobiDB-lite"/>
    </source>
</evidence>
<organism evidence="4 5">
    <name type="scientific">Furculomyces boomerangus</name>
    <dbReference type="NCBI Taxonomy" id="61424"/>
    <lineage>
        <taxon>Eukaryota</taxon>
        <taxon>Fungi</taxon>
        <taxon>Fungi incertae sedis</taxon>
        <taxon>Zoopagomycota</taxon>
        <taxon>Kickxellomycotina</taxon>
        <taxon>Harpellomycetes</taxon>
        <taxon>Harpellales</taxon>
        <taxon>Harpellaceae</taxon>
        <taxon>Furculomyces</taxon>
    </lineage>
</organism>
<dbReference type="GO" id="GO:0048024">
    <property type="term" value="P:regulation of mRNA splicing, via spliceosome"/>
    <property type="evidence" value="ECO:0007669"/>
    <property type="project" value="TreeGrafter"/>
</dbReference>
<dbReference type="SUPFAM" id="SSF101233">
    <property type="entry name" value="PWI domain"/>
    <property type="match status" value="1"/>
</dbReference>
<evidence type="ECO:0000313" key="4">
    <source>
        <dbReference type="EMBL" id="PVU92353.1"/>
    </source>
</evidence>
<dbReference type="AlphaFoldDB" id="A0A2T9YJ51"/>
<feature type="compositionally biased region" description="Basic and acidic residues" evidence="2">
    <location>
        <begin position="165"/>
        <end position="193"/>
    </location>
</feature>
<name>A0A2T9YJ51_9FUNG</name>
<evidence type="ECO:0000259" key="3">
    <source>
        <dbReference type="PROSITE" id="PS51025"/>
    </source>
</evidence>
<dbReference type="OrthoDB" id="163257at2759"/>
<dbReference type="InterPro" id="IPR002483">
    <property type="entry name" value="PWI_dom"/>
</dbReference>
<dbReference type="Proteomes" id="UP000245699">
    <property type="component" value="Unassembled WGS sequence"/>
</dbReference>
<feature type="region of interest" description="Disordered" evidence="2">
    <location>
        <begin position="165"/>
        <end position="209"/>
    </location>
</feature>
<dbReference type="Pfam" id="PF01480">
    <property type="entry name" value="PWI"/>
    <property type="match status" value="1"/>
</dbReference>
<evidence type="ECO:0000256" key="1">
    <source>
        <dbReference type="ARBA" id="ARBA00022664"/>
    </source>
</evidence>
<gene>
    <name evidence="4" type="ORF">BB559_003749</name>
</gene>
<dbReference type="GO" id="GO:0006397">
    <property type="term" value="P:mRNA processing"/>
    <property type="evidence" value="ECO:0007669"/>
    <property type="project" value="UniProtKB-KW"/>
</dbReference>
<keyword evidence="1" id="KW-0507">mRNA processing</keyword>
<sequence length="209" mass="24147">MSGGFFRGTSLDQDSRFGDPEKKLLQKMKFPEVFKQKVDMEKVNMTVMKPLITKKMIETLGFEDDIVVEFLFTMLEEKEPNPKKMQIDLTGFMERKAPGFMKRVKTQMIIEVEEGVDLMNVEDTEVDPEIDEIGINIVKVIQKEKREKNTEAEVESLKKEIEAEKEVQKEVEKGAEKKVKKEVEKDAEKEAEKKRKVQGKVGIIDDSVE</sequence>
<accession>A0A2T9YJ51</accession>
<dbReference type="SMART" id="SM00311">
    <property type="entry name" value="PWI"/>
    <property type="match status" value="1"/>
</dbReference>